<sequence>MGDTCITDPMTFLYLDMLSTILIDDTKELENQFETKLKFIREQEKICLENGKQLVFIDQFVETLKDCVYKLELELMENENELVQAERVISHCEAMYMDPMKCPKFNTMPFKHSCFLVLMKLLLSADRSAAQANLLKAEIERFNTEAGSHLEPINMITKIIDYHRKSLVLMEQEINKLESMTKDVTNSYDQITKQMQISSLTTKCTLTMANVINDIYYK</sequence>
<reference evidence="2" key="1">
    <citation type="submission" date="2025-08" db="UniProtKB">
        <authorList>
            <consortium name="RefSeq"/>
        </authorList>
    </citation>
    <scope>IDENTIFICATION</scope>
    <source>
        <strain evidence="2">15112-1751.03</strain>
        <tissue evidence="2">Whole Adult</tissue>
    </source>
</reference>
<dbReference type="Proteomes" id="UP000515160">
    <property type="component" value="Chromosome 2R"/>
</dbReference>
<organism evidence="1 2">
    <name type="scientific">Drosophila albomicans</name>
    <name type="common">Fruit fly</name>
    <dbReference type="NCBI Taxonomy" id="7291"/>
    <lineage>
        <taxon>Eukaryota</taxon>
        <taxon>Metazoa</taxon>
        <taxon>Ecdysozoa</taxon>
        <taxon>Arthropoda</taxon>
        <taxon>Hexapoda</taxon>
        <taxon>Insecta</taxon>
        <taxon>Pterygota</taxon>
        <taxon>Neoptera</taxon>
        <taxon>Endopterygota</taxon>
        <taxon>Diptera</taxon>
        <taxon>Brachycera</taxon>
        <taxon>Muscomorpha</taxon>
        <taxon>Ephydroidea</taxon>
        <taxon>Drosophilidae</taxon>
        <taxon>Drosophila</taxon>
    </lineage>
</organism>
<dbReference type="RefSeq" id="XP_034112315.2">
    <property type="nucleotide sequence ID" value="XM_034256424.2"/>
</dbReference>
<gene>
    <name evidence="2" type="primary">LOC117573316</name>
</gene>
<dbReference type="GeneID" id="117573316"/>
<dbReference type="AlphaFoldDB" id="A0A6P8XLP8"/>
<proteinExistence type="predicted"/>
<protein>
    <submittedName>
        <fullName evidence="2">Uncharacterized protein LOC117573316</fullName>
    </submittedName>
</protein>
<keyword evidence="1" id="KW-1185">Reference proteome</keyword>
<accession>A0A6P8XLP8</accession>
<evidence type="ECO:0000313" key="2">
    <source>
        <dbReference type="RefSeq" id="XP_034112315.2"/>
    </source>
</evidence>
<evidence type="ECO:0000313" key="1">
    <source>
        <dbReference type="Proteomes" id="UP000515160"/>
    </source>
</evidence>
<dbReference type="OrthoDB" id="7862278at2759"/>
<name>A0A6P8XLP8_DROAB</name>